<evidence type="ECO:0000313" key="3">
    <source>
        <dbReference type="EMBL" id="HGB15007.1"/>
    </source>
</evidence>
<evidence type="ECO:0000256" key="1">
    <source>
        <dbReference type="SAM" id="MobiDB-lite"/>
    </source>
</evidence>
<keyword evidence="2" id="KW-0472">Membrane</keyword>
<comment type="caution">
    <text evidence="3">The sequence shown here is derived from an EMBL/GenBank/DDBJ whole genome shotgun (WGS) entry which is preliminary data.</text>
</comment>
<protein>
    <submittedName>
        <fullName evidence="3">Periplasmic heavy metal sensor</fullName>
    </submittedName>
</protein>
<name>A0A7C3SL75_9BACT</name>
<dbReference type="InterPro" id="IPR025961">
    <property type="entry name" value="Metal_resist"/>
</dbReference>
<proteinExistence type="predicted"/>
<feature type="region of interest" description="Disordered" evidence="1">
    <location>
        <begin position="157"/>
        <end position="193"/>
    </location>
</feature>
<evidence type="ECO:0000256" key="2">
    <source>
        <dbReference type="SAM" id="Phobius"/>
    </source>
</evidence>
<feature type="transmembrane region" description="Helical" evidence="2">
    <location>
        <begin position="6"/>
        <end position="27"/>
    </location>
</feature>
<reference evidence="3" key="1">
    <citation type="journal article" date="2020" name="mSystems">
        <title>Genome- and Community-Level Interaction Insights into Carbon Utilization and Element Cycling Functions of Hydrothermarchaeota in Hydrothermal Sediment.</title>
        <authorList>
            <person name="Zhou Z."/>
            <person name="Liu Y."/>
            <person name="Xu W."/>
            <person name="Pan J."/>
            <person name="Luo Z.H."/>
            <person name="Li M."/>
        </authorList>
    </citation>
    <scope>NUCLEOTIDE SEQUENCE [LARGE SCALE GENOMIC DNA]</scope>
    <source>
        <strain evidence="3">SpSt-776</strain>
    </source>
</reference>
<dbReference type="EMBL" id="DTHB01000048">
    <property type="protein sequence ID" value="HGB15007.1"/>
    <property type="molecule type" value="Genomic_DNA"/>
</dbReference>
<sequence>MKRDWLLYLVIFSLALNLGTIGTFAYLRYQDRRQAAARVEREMPPPLPVGEMWRHLNLDQEQRQHLGRLMPEHLQRVRTLRAELAAKRQELFTLLRTEEPPAWPAIQAKIREISELQGKLEEEVIRHLLEVRNQLKPEQKAAFAHLLEQRWRLFQERHGPMGARRGRHAPEMRRGPGPECPPPHPPPIPPESR</sequence>
<keyword evidence="2" id="KW-1133">Transmembrane helix</keyword>
<keyword evidence="2" id="KW-0812">Transmembrane</keyword>
<organism evidence="3">
    <name type="scientific">Desulfobacca acetoxidans</name>
    <dbReference type="NCBI Taxonomy" id="60893"/>
    <lineage>
        <taxon>Bacteria</taxon>
        <taxon>Pseudomonadati</taxon>
        <taxon>Thermodesulfobacteriota</taxon>
        <taxon>Desulfobaccia</taxon>
        <taxon>Desulfobaccales</taxon>
        <taxon>Desulfobaccaceae</taxon>
        <taxon>Desulfobacca</taxon>
    </lineage>
</organism>
<dbReference type="Gene3D" id="1.20.120.1490">
    <property type="match status" value="1"/>
</dbReference>
<dbReference type="Pfam" id="PF13801">
    <property type="entry name" value="Metal_resist"/>
    <property type="match status" value="1"/>
</dbReference>
<gene>
    <name evidence="3" type="ORF">ENV62_07215</name>
</gene>
<accession>A0A7C3SL75</accession>
<feature type="compositionally biased region" description="Pro residues" evidence="1">
    <location>
        <begin position="178"/>
        <end position="193"/>
    </location>
</feature>
<dbReference type="AlphaFoldDB" id="A0A7C3SL75"/>